<feature type="domain" description="Alpha-L-fucosidase C-terminal" evidence="9">
    <location>
        <begin position="426"/>
        <end position="505"/>
    </location>
</feature>
<dbReference type="PANTHER" id="PTHR10030:SF37">
    <property type="entry name" value="ALPHA-L-FUCOSIDASE-RELATED"/>
    <property type="match status" value="1"/>
</dbReference>
<dbReference type="PRINTS" id="PR00741">
    <property type="entry name" value="GLHYDRLASE29"/>
</dbReference>
<keyword evidence="6" id="KW-0326">Glycosidase</keyword>
<keyword evidence="11" id="KW-1185">Reference proteome</keyword>
<dbReference type="Pfam" id="PF01120">
    <property type="entry name" value="Alpha_L_fucos"/>
    <property type="match status" value="1"/>
</dbReference>
<dbReference type="InterPro" id="IPR057739">
    <property type="entry name" value="Glyco_hydro_29_N"/>
</dbReference>
<dbReference type="PANTHER" id="PTHR10030">
    <property type="entry name" value="ALPHA-L-FUCOSIDASE"/>
    <property type="match status" value="1"/>
</dbReference>
<evidence type="ECO:0000313" key="10">
    <source>
        <dbReference type="EMBL" id="TWT84527.1"/>
    </source>
</evidence>
<keyword evidence="4 7" id="KW-0732">Signal</keyword>
<dbReference type="GO" id="GO:0006004">
    <property type="term" value="P:fucose metabolic process"/>
    <property type="evidence" value="ECO:0007669"/>
    <property type="project" value="InterPro"/>
</dbReference>
<evidence type="ECO:0000256" key="1">
    <source>
        <dbReference type="ARBA" id="ARBA00004071"/>
    </source>
</evidence>
<evidence type="ECO:0000313" key="11">
    <source>
        <dbReference type="Proteomes" id="UP000315010"/>
    </source>
</evidence>
<comment type="function">
    <text evidence="1">Alpha-L-fucosidase is responsible for hydrolyzing the alpha-1,6-linked fucose joined to the reducing-end N-acetylglucosamine of the carbohydrate moieties of glycoproteins.</text>
</comment>
<dbReference type="SUPFAM" id="SSF51445">
    <property type="entry name" value="(Trans)glycosidases"/>
    <property type="match status" value="1"/>
</dbReference>
<feature type="chain" id="PRO_5023012541" description="alpha-L-fucosidase" evidence="7">
    <location>
        <begin position="24"/>
        <end position="512"/>
    </location>
</feature>
<keyword evidence="5" id="KW-0378">Hydrolase</keyword>
<dbReference type="GO" id="GO:0004560">
    <property type="term" value="F:alpha-L-fucosidase activity"/>
    <property type="evidence" value="ECO:0007669"/>
    <property type="project" value="InterPro"/>
</dbReference>
<evidence type="ECO:0000256" key="2">
    <source>
        <dbReference type="ARBA" id="ARBA00007951"/>
    </source>
</evidence>
<dbReference type="GO" id="GO:0016139">
    <property type="term" value="P:glycoside catabolic process"/>
    <property type="evidence" value="ECO:0007669"/>
    <property type="project" value="TreeGrafter"/>
</dbReference>
<dbReference type="Gene3D" id="2.60.40.1180">
    <property type="entry name" value="Golgi alpha-mannosidase II"/>
    <property type="match status" value="1"/>
</dbReference>
<dbReference type="InterPro" id="IPR013780">
    <property type="entry name" value="Glyco_hydro_b"/>
</dbReference>
<evidence type="ECO:0000259" key="8">
    <source>
        <dbReference type="Pfam" id="PF01120"/>
    </source>
</evidence>
<dbReference type="InterPro" id="IPR017853">
    <property type="entry name" value="GH"/>
</dbReference>
<dbReference type="InterPro" id="IPR031919">
    <property type="entry name" value="Fucosidase_C"/>
</dbReference>
<evidence type="ECO:0000259" key="9">
    <source>
        <dbReference type="Pfam" id="PF16757"/>
    </source>
</evidence>
<feature type="domain" description="Glycoside hydrolase family 29 N-terminal" evidence="8">
    <location>
        <begin position="22"/>
        <end position="390"/>
    </location>
</feature>
<accession>A0A5C5ZBK7</accession>
<name>A0A5C5ZBK7_9BACT</name>
<organism evidence="10 11">
    <name type="scientific">Novipirellula herctigrandis</name>
    <dbReference type="NCBI Taxonomy" id="2527986"/>
    <lineage>
        <taxon>Bacteria</taxon>
        <taxon>Pseudomonadati</taxon>
        <taxon>Planctomycetota</taxon>
        <taxon>Planctomycetia</taxon>
        <taxon>Pirellulales</taxon>
        <taxon>Pirellulaceae</taxon>
        <taxon>Novipirellula</taxon>
    </lineage>
</organism>
<dbReference type="SMART" id="SM00812">
    <property type="entry name" value="Alpha_L_fucos"/>
    <property type="match status" value="1"/>
</dbReference>
<dbReference type="OrthoDB" id="9760597at2"/>
<evidence type="ECO:0000256" key="4">
    <source>
        <dbReference type="ARBA" id="ARBA00022729"/>
    </source>
</evidence>
<comment type="caution">
    <text evidence="10">The sequence shown here is derived from an EMBL/GenBank/DDBJ whole genome shotgun (WGS) entry which is preliminary data.</text>
</comment>
<dbReference type="InterPro" id="IPR000933">
    <property type="entry name" value="Glyco_hydro_29"/>
</dbReference>
<evidence type="ECO:0000256" key="3">
    <source>
        <dbReference type="ARBA" id="ARBA00012662"/>
    </source>
</evidence>
<comment type="similarity">
    <text evidence="2">Belongs to the glycosyl hydrolase 29 family.</text>
</comment>
<dbReference type="EC" id="3.2.1.51" evidence="3"/>
<gene>
    <name evidence="10" type="ORF">CA13_60060</name>
</gene>
<sequence precursor="true">MKSICLSIIAVVSFCLVPNAVYSQTAVASQTFEPAWESLATHKAAPEWFQDAKVGIYFHWGVYSVPAFASEWYPFYMHRPGRVFDHHVETYGHPSKFGYHDFVPMFTAEKFDPDDWAKLFYDAGAKFAGPVAEHHDGFSMWDSNATPWNAADMGPKRDITGELFASLRKLDMKTIATFHHARNLQRYPTMPEPKEGDVDRRDRSSSHYLNVEGYPTSSDDAKLQRLYGNMPEQQWLEEIWFAKLKEVIDQYRPDIIWFDSWLEKIPEAYRQKFAAYYLNEAEKMGSEVVIVRKQDDLPLSFTVNDHEKSREPKALPETWMTDDTISKGSWCYTDDLKIKGSPQIIHSMIDTVAKNGVMLLNVSPMADGTIPENQRAVLAELGKWLKANGEAIYRTRIWESYGEGPTQEPAGGFKSHSKFTNLEYSDKDVRFTRSKDGKHVYAMILGWPGSGESVTLRSFGKEMAGANTDIKSVAILDTGESLAFTRDDSGLQVTMPEKVNNEIAVAIRIDVQ</sequence>
<dbReference type="Proteomes" id="UP000315010">
    <property type="component" value="Unassembled WGS sequence"/>
</dbReference>
<dbReference type="RefSeq" id="WP_146402298.1">
    <property type="nucleotide sequence ID" value="NZ_SJPJ01000001.1"/>
</dbReference>
<dbReference type="Gene3D" id="3.20.20.80">
    <property type="entry name" value="Glycosidases"/>
    <property type="match status" value="1"/>
</dbReference>
<dbReference type="AlphaFoldDB" id="A0A5C5ZBK7"/>
<reference evidence="10 11" key="1">
    <citation type="submission" date="2019-02" db="EMBL/GenBank/DDBJ databases">
        <title>Deep-cultivation of Planctomycetes and their phenomic and genomic characterization uncovers novel biology.</title>
        <authorList>
            <person name="Wiegand S."/>
            <person name="Jogler M."/>
            <person name="Boedeker C."/>
            <person name="Pinto D."/>
            <person name="Vollmers J."/>
            <person name="Rivas-Marin E."/>
            <person name="Kohn T."/>
            <person name="Peeters S.H."/>
            <person name="Heuer A."/>
            <person name="Rast P."/>
            <person name="Oberbeckmann S."/>
            <person name="Bunk B."/>
            <person name="Jeske O."/>
            <person name="Meyerdierks A."/>
            <person name="Storesund J.E."/>
            <person name="Kallscheuer N."/>
            <person name="Luecker S."/>
            <person name="Lage O.M."/>
            <person name="Pohl T."/>
            <person name="Merkel B.J."/>
            <person name="Hornburger P."/>
            <person name="Mueller R.-W."/>
            <person name="Bruemmer F."/>
            <person name="Labrenz M."/>
            <person name="Spormann A.M."/>
            <person name="Op Den Camp H."/>
            <person name="Overmann J."/>
            <person name="Amann R."/>
            <person name="Jetten M.S.M."/>
            <person name="Mascher T."/>
            <person name="Medema M.H."/>
            <person name="Devos D.P."/>
            <person name="Kaster A.-K."/>
            <person name="Ovreas L."/>
            <person name="Rohde M."/>
            <person name="Galperin M.Y."/>
            <person name="Jogler C."/>
        </authorList>
    </citation>
    <scope>NUCLEOTIDE SEQUENCE [LARGE SCALE GENOMIC DNA]</scope>
    <source>
        <strain evidence="10 11">CA13</strain>
    </source>
</reference>
<proteinExistence type="inferred from homology"/>
<dbReference type="InterPro" id="IPR016286">
    <property type="entry name" value="FUC_metazoa-typ"/>
</dbReference>
<dbReference type="Pfam" id="PF16757">
    <property type="entry name" value="Fucosidase_C"/>
    <property type="match status" value="1"/>
</dbReference>
<evidence type="ECO:0000256" key="6">
    <source>
        <dbReference type="ARBA" id="ARBA00023295"/>
    </source>
</evidence>
<protein>
    <recommendedName>
        <fullName evidence="3">alpha-L-fucosidase</fullName>
        <ecNumber evidence="3">3.2.1.51</ecNumber>
    </recommendedName>
</protein>
<evidence type="ECO:0000256" key="5">
    <source>
        <dbReference type="ARBA" id="ARBA00022801"/>
    </source>
</evidence>
<evidence type="ECO:0000256" key="7">
    <source>
        <dbReference type="SAM" id="SignalP"/>
    </source>
</evidence>
<feature type="signal peptide" evidence="7">
    <location>
        <begin position="1"/>
        <end position="23"/>
    </location>
</feature>
<dbReference type="GO" id="GO:0005764">
    <property type="term" value="C:lysosome"/>
    <property type="evidence" value="ECO:0007669"/>
    <property type="project" value="TreeGrafter"/>
</dbReference>
<dbReference type="EMBL" id="SJPJ01000001">
    <property type="protein sequence ID" value="TWT84527.1"/>
    <property type="molecule type" value="Genomic_DNA"/>
</dbReference>